<evidence type="ECO:0000256" key="6">
    <source>
        <dbReference type="ARBA" id="ARBA00022753"/>
    </source>
</evidence>
<dbReference type="InterPro" id="IPR044538">
    <property type="entry name" value="Vta1-like"/>
</dbReference>
<dbReference type="Gene3D" id="1.20.5.420">
    <property type="entry name" value="Immunoglobulin FC, subunit C"/>
    <property type="match status" value="1"/>
</dbReference>
<organism evidence="12 13">
    <name type="scientific">Aulographum hederae CBS 113979</name>
    <dbReference type="NCBI Taxonomy" id="1176131"/>
    <lineage>
        <taxon>Eukaryota</taxon>
        <taxon>Fungi</taxon>
        <taxon>Dikarya</taxon>
        <taxon>Ascomycota</taxon>
        <taxon>Pezizomycotina</taxon>
        <taxon>Dothideomycetes</taxon>
        <taxon>Pleosporomycetidae</taxon>
        <taxon>Aulographales</taxon>
        <taxon>Aulographaceae</taxon>
    </lineage>
</organism>
<dbReference type="InterPro" id="IPR039431">
    <property type="entry name" value="Vta1/CALS_N"/>
</dbReference>
<evidence type="ECO:0000256" key="3">
    <source>
        <dbReference type="ARBA" id="ARBA00007895"/>
    </source>
</evidence>
<reference evidence="12" key="1">
    <citation type="journal article" date="2020" name="Stud. Mycol.">
        <title>101 Dothideomycetes genomes: a test case for predicting lifestyles and emergence of pathogens.</title>
        <authorList>
            <person name="Haridas S."/>
            <person name="Albert R."/>
            <person name="Binder M."/>
            <person name="Bloem J."/>
            <person name="Labutti K."/>
            <person name="Salamov A."/>
            <person name="Andreopoulos B."/>
            <person name="Baker S."/>
            <person name="Barry K."/>
            <person name="Bills G."/>
            <person name="Bluhm B."/>
            <person name="Cannon C."/>
            <person name="Castanera R."/>
            <person name="Culley D."/>
            <person name="Daum C."/>
            <person name="Ezra D."/>
            <person name="Gonzalez J."/>
            <person name="Henrissat B."/>
            <person name="Kuo A."/>
            <person name="Liang C."/>
            <person name="Lipzen A."/>
            <person name="Lutzoni F."/>
            <person name="Magnuson J."/>
            <person name="Mondo S."/>
            <person name="Nolan M."/>
            <person name="Ohm R."/>
            <person name="Pangilinan J."/>
            <person name="Park H.-J."/>
            <person name="Ramirez L."/>
            <person name="Alfaro M."/>
            <person name="Sun H."/>
            <person name="Tritt A."/>
            <person name="Yoshinaga Y."/>
            <person name="Zwiers L.-H."/>
            <person name="Turgeon B."/>
            <person name="Goodwin S."/>
            <person name="Spatafora J."/>
            <person name="Crous P."/>
            <person name="Grigoriev I."/>
        </authorList>
    </citation>
    <scope>NUCLEOTIDE SEQUENCE</scope>
    <source>
        <strain evidence="12">CBS 113979</strain>
    </source>
</reference>
<evidence type="ECO:0000256" key="7">
    <source>
        <dbReference type="ARBA" id="ARBA00022927"/>
    </source>
</evidence>
<keyword evidence="13" id="KW-1185">Reference proteome</keyword>
<feature type="compositionally biased region" description="Polar residues" evidence="9">
    <location>
        <begin position="260"/>
        <end position="271"/>
    </location>
</feature>
<evidence type="ECO:0000256" key="1">
    <source>
        <dbReference type="ARBA" id="ARBA00004481"/>
    </source>
</evidence>
<dbReference type="Proteomes" id="UP000800041">
    <property type="component" value="Unassembled WGS sequence"/>
</dbReference>
<keyword evidence="7" id="KW-0653">Protein transport</keyword>
<dbReference type="AlphaFoldDB" id="A0A6G1GI73"/>
<protein>
    <submittedName>
        <fullName evidence="12">DUF605-domain-containing protein</fullName>
    </submittedName>
</protein>
<dbReference type="InterPro" id="IPR041212">
    <property type="entry name" value="Vta1_C"/>
</dbReference>
<dbReference type="GO" id="GO:0032511">
    <property type="term" value="P:late endosome to vacuole transport via multivesicular body sorting pathway"/>
    <property type="evidence" value="ECO:0007669"/>
    <property type="project" value="InterPro"/>
</dbReference>
<dbReference type="EMBL" id="ML977233">
    <property type="protein sequence ID" value="KAF1980653.1"/>
    <property type="molecule type" value="Genomic_DNA"/>
</dbReference>
<dbReference type="Pfam" id="PF04652">
    <property type="entry name" value="Vta1"/>
    <property type="match status" value="1"/>
</dbReference>
<dbReference type="OrthoDB" id="391137at2759"/>
<evidence type="ECO:0000256" key="8">
    <source>
        <dbReference type="ARBA" id="ARBA00023136"/>
    </source>
</evidence>
<keyword evidence="8" id="KW-0472">Membrane</keyword>
<evidence type="ECO:0000256" key="4">
    <source>
        <dbReference type="ARBA" id="ARBA00022448"/>
    </source>
</evidence>
<dbReference type="InterPro" id="IPR023175">
    <property type="entry name" value="Vta1/CALS_N_sf"/>
</dbReference>
<feature type="compositionally biased region" description="Low complexity" evidence="9">
    <location>
        <begin position="205"/>
        <end position="222"/>
    </location>
</feature>
<dbReference type="PANTHER" id="PTHR46009:SF1">
    <property type="entry name" value="VACUOLAR PROTEIN SORTING-ASSOCIATED PROTEIN VTA1 HOMOLOG"/>
    <property type="match status" value="1"/>
</dbReference>
<feature type="region of interest" description="Disordered" evidence="9">
    <location>
        <begin position="198"/>
        <end position="328"/>
    </location>
</feature>
<dbReference type="GO" id="GO:0010008">
    <property type="term" value="C:endosome membrane"/>
    <property type="evidence" value="ECO:0007669"/>
    <property type="project" value="UniProtKB-SubCell"/>
</dbReference>
<feature type="domain" description="Vta1 C-terminal" evidence="11">
    <location>
        <begin position="327"/>
        <end position="362"/>
    </location>
</feature>
<dbReference type="GO" id="GO:0015031">
    <property type="term" value="P:protein transport"/>
    <property type="evidence" value="ECO:0007669"/>
    <property type="project" value="UniProtKB-KW"/>
</dbReference>
<accession>A0A6G1GI73</accession>
<feature type="domain" description="Vta1/callose synthase N-terminal" evidence="10">
    <location>
        <begin position="14"/>
        <end position="156"/>
    </location>
</feature>
<evidence type="ECO:0000256" key="5">
    <source>
        <dbReference type="ARBA" id="ARBA00022490"/>
    </source>
</evidence>
<gene>
    <name evidence="12" type="ORF">K402DRAFT_426056</name>
</gene>
<comment type="similarity">
    <text evidence="3">Belongs to the VTA1 family.</text>
</comment>
<evidence type="ECO:0000256" key="2">
    <source>
        <dbReference type="ARBA" id="ARBA00004496"/>
    </source>
</evidence>
<name>A0A6G1GI73_9PEZI</name>
<sequence length="365" mass="39842">MAASLPAAFKSADIGRFIHRASQLEKFKPAISYWCYYYVGQQILMKSLHNTDDECKMYTLNLMDKLEKMKEEHAADDTIMEDFAAQAFVEQFALDAFQRADNTVRANKVTAQTADTFRAASTFLDLLSIWNKPDAEIISKSKYAKYHALRIAKALKAGEDPNESNPIQEPEPEVTQFLDPEDPEVQNITSSSLQPCVEDATDQLSPQSPVPTSRTPSQPTSPKVNTSWQAPSAPPDVSPLEPTPRDRAGSVGGGYFPSVPTFTGETTTPSLPTAPADEHMSGTDDALDAANFYQPAPSPPRPVAIPEQFQGTPAQTDPPRGLRTDDDSVAAAEKHARWAISALNFEDVETAVKELKGALRALGAE</sequence>
<proteinExistence type="inferred from homology"/>
<evidence type="ECO:0000313" key="13">
    <source>
        <dbReference type="Proteomes" id="UP000800041"/>
    </source>
</evidence>
<evidence type="ECO:0000256" key="9">
    <source>
        <dbReference type="SAM" id="MobiDB-lite"/>
    </source>
</evidence>
<evidence type="ECO:0000313" key="12">
    <source>
        <dbReference type="EMBL" id="KAF1980653.1"/>
    </source>
</evidence>
<evidence type="ECO:0000259" key="10">
    <source>
        <dbReference type="Pfam" id="PF04652"/>
    </source>
</evidence>
<dbReference type="Pfam" id="PF18097">
    <property type="entry name" value="Vta1_C"/>
    <property type="match status" value="1"/>
</dbReference>
<keyword evidence="5" id="KW-0963">Cytoplasm</keyword>
<comment type="subcellular location">
    <subcellularLocation>
        <location evidence="2">Cytoplasm</location>
    </subcellularLocation>
    <subcellularLocation>
        <location evidence="1">Endosome membrane</location>
        <topology evidence="1">Peripheral membrane protein</topology>
    </subcellularLocation>
</comment>
<dbReference type="GO" id="GO:0005771">
    <property type="term" value="C:multivesicular body"/>
    <property type="evidence" value="ECO:0007669"/>
    <property type="project" value="TreeGrafter"/>
</dbReference>
<keyword evidence="6" id="KW-0967">Endosome</keyword>
<keyword evidence="4" id="KW-0813">Transport</keyword>
<evidence type="ECO:0000259" key="11">
    <source>
        <dbReference type="Pfam" id="PF18097"/>
    </source>
</evidence>
<dbReference type="PANTHER" id="PTHR46009">
    <property type="entry name" value="VACUOLAR PROTEIN SORTING-ASSOCIATED PROTEIN VTA1 HOMOLOG"/>
    <property type="match status" value="1"/>
</dbReference>
<dbReference type="Gene3D" id="1.25.40.270">
    <property type="entry name" value="Vacuolar protein sorting-associated protein vta1"/>
    <property type="match status" value="1"/>
</dbReference>